<protein>
    <submittedName>
        <fullName evidence="10">Leucine-rich repeat receptor-like serine/threonine-protein kinase</fullName>
    </submittedName>
</protein>
<dbReference type="FunFam" id="3.80.10.10:FF:000129">
    <property type="entry name" value="Leucine-rich repeat receptor-like kinase"/>
    <property type="match status" value="1"/>
</dbReference>
<feature type="chain" id="PRO_5035470054" evidence="8">
    <location>
        <begin position="20"/>
        <end position="540"/>
    </location>
</feature>
<gene>
    <name evidence="10" type="ORF">COCNU_02G017120</name>
</gene>
<evidence type="ECO:0000259" key="9">
    <source>
        <dbReference type="Pfam" id="PF12819"/>
    </source>
</evidence>
<keyword evidence="2" id="KW-0433">Leucine-rich repeat</keyword>
<keyword evidence="10" id="KW-0808">Transferase</keyword>
<keyword evidence="11" id="KW-1185">Reference proteome</keyword>
<dbReference type="EMBL" id="CM017873">
    <property type="protein sequence ID" value="KAG1331744.1"/>
    <property type="molecule type" value="Genomic_DNA"/>
</dbReference>
<evidence type="ECO:0000256" key="2">
    <source>
        <dbReference type="ARBA" id="ARBA00022614"/>
    </source>
</evidence>
<evidence type="ECO:0000256" key="6">
    <source>
        <dbReference type="ARBA" id="ARBA00022989"/>
    </source>
</evidence>
<dbReference type="Pfam" id="PF12819">
    <property type="entry name" value="Malectin_like"/>
    <property type="match status" value="2"/>
</dbReference>
<dbReference type="PANTHER" id="PTHR45631">
    <property type="entry name" value="OS07G0107800 PROTEIN-RELATED"/>
    <property type="match status" value="1"/>
</dbReference>
<evidence type="ECO:0000256" key="3">
    <source>
        <dbReference type="ARBA" id="ARBA00022692"/>
    </source>
</evidence>
<dbReference type="InterPro" id="IPR001611">
    <property type="entry name" value="Leu-rich_rpt"/>
</dbReference>
<evidence type="ECO:0000313" key="10">
    <source>
        <dbReference type="EMBL" id="KAG1331744.1"/>
    </source>
</evidence>
<keyword evidence="10" id="KW-0675">Receptor</keyword>
<evidence type="ECO:0000256" key="4">
    <source>
        <dbReference type="ARBA" id="ARBA00022729"/>
    </source>
</evidence>
<sequence>MSSPFFLLLLFSLFVAVFSQTPQPRGFFLDCGSTVNSRIGGLQWLSDSPFVAAGIPRNLSLAGLAPTLSTLRSFPFDPSAGPRKFCYVLSVFRGARYLVRTTYYYGGVNGPGSPPVFDQIVDGTFWTMVNTTADYAAGMLSYYEGVFLAIGKTMSVCVAGNTYTESDPFISALEVILLDDSVYNSTDFKKNAMGLIARSDFGSAGMIVRDKIVLRRSLGSAGTSQDVPIGMLGCWDVGKMVLSRHMGWYPDDKFDRCWQPFSNSNNDQSSTHNISVSDFWNLPPANVLNTALVAGSDKLFVFQWPPASLPNSSYYIALYFADTLPESSRIFNVFINNYGFYSDLTVTSSGLAVFATQWSLSGLTRITLSASPGSVLPPLINAGEVFRLFPLGRVTHTGDIIALEAIKKNISNPPLDWSGDPCMPREYAWTGVTCFEGTRIRVVTLNLSSMGLSGSISPSLASLTALSDISFANNNISGNIPDLSRLKRLEKLHLQDNQLTGRIPSSLGSIKRLSELFLQNNNLTGEVPANLLKKPGLNIE</sequence>
<keyword evidence="5" id="KW-0677">Repeat</keyword>
<dbReference type="PANTHER" id="PTHR45631:SF3">
    <property type="entry name" value="OS05G0393100 PROTEIN"/>
    <property type="match status" value="1"/>
</dbReference>
<evidence type="ECO:0000256" key="1">
    <source>
        <dbReference type="ARBA" id="ARBA00004167"/>
    </source>
</evidence>
<dbReference type="Gene3D" id="3.80.10.10">
    <property type="entry name" value="Ribonuclease Inhibitor"/>
    <property type="match status" value="1"/>
</dbReference>
<keyword evidence="4 8" id="KW-0732">Signal</keyword>
<keyword evidence="10" id="KW-0418">Kinase</keyword>
<feature type="signal peptide" evidence="8">
    <location>
        <begin position="1"/>
        <end position="19"/>
    </location>
</feature>
<reference evidence="10" key="1">
    <citation type="journal article" date="2017" name="Gigascience">
        <title>The genome draft of coconut (Cocos nucifera).</title>
        <authorList>
            <person name="Xiao Y."/>
            <person name="Xu P."/>
            <person name="Fan H."/>
            <person name="Baudouin L."/>
            <person name="Xia W."/>
            <person name="Bocs S."/>
            <person name="Xu J."/>
            <person name="Li Q."/>
            <person name="Guo A."/>
            <person name="Zhou L."/>
            <person name="Li J."/>
            <person name="Wu Y."/>
            <person name="Ma Z."/>
            <person name="Armero A."/>
            <person name="Issali A.E."/>
            <person name="Liu N."/>
            <person name="Peng M."/>
            <person name="Yang Y."/>
        </authorList>
    </citation>
    <scope>NUCLEOTIDE SEQUENCE</scope>
    <source>
        <tissue evidence="10">Spear leaf of Hainan Tall coconut</tissue>
    </source>
</reference>
<feature type="domain" description="Malectin-like" evidence="9">
    <location>
        <begin position="248"/>
        <end position="387"/>
    </location>
</feature>
<dbReference type="InterPro" id="IPR024788">
    <property type="entry name" value="Malectin-like_Carb-bd_dom"/>
</dbReference>
<accession>A0A8K0MY46</accession>
<proteinExistence type="predicted"/>
<evidence type="ECO:0000313" key="11">
    <source>
        <dbReference type="Proteomes" id="UP000797356"/>
    </source>
</evidence>
<keyword evidence="3" id="KW-0812">Transmembrane</keyword>
<reference evidence="10" key="2">
    <citation type="submission" date="2019-07" db="EMBL/GenBank/DDBJ databases">
        <authorList>
            <person name="Yang Y."/>
            <person name="Bocs S."/>
            <person name="Baudouin L."/>
        </authorList>
    </citation>
    <scope>NUCLEOTIDE SEQUENCE</scope>
    <source>
        <tissue evidence="10">Spear leaf of Hainan Tall coconut</tissue>
    </source>
</reference>
<dbReference type="AlphaFoldDB" id="A0A8K0MY46"/>
<dbReference type="GO" id="GO:0016301">
    <property type="term" value="F:kinase activity"/>
    <property type="evidence" value="ECO:0007669"/>
    <property type="project" value="UniProtKB-KW"/>
</dbReference>
<dbReference type="InterPro" id="IPR032675">
    <property type="entry name" value="LRR_dom_sf"/>
</dbReference>
<evidence type="ECO:0000256" key="5">
    <source>
        <dbReference type="ARBA" id="ARBA00022737"/>
    </source>
</evidence>
<dbReference type="SUPFAM" id="SSF52058">
    <property type="entry name" value="L domain-like"/>
    <property type="match status" value="1"/>
</dbReference>
<dbReference type="OrthoDB" id="1394818at2759"/>
<dbReference type="GO" id="GO:0016020">
    <property type="term" value="C:membrane"/>
    <property type="evidence" value="ECO:0007669"/>
    <property type="project" value="UniProtKB-SubCell"/>
</dbReference>
<comment type="caution">
    <text evidence="10">The sequence shown here is derived from an EMBL/GenBank/DDBJ whole genome shotgun (WGS) entry which is preliminary data.</text>
</comment>
<comment type="subcellular location">
    <subcellularLocation>
        <location evidence="1">Membrane</location>
        <topology evidence="1">Single-pass membrane protein</topology>
    </subcellularLocation>
</comment>
<feature type="domain" description="Malectin-like" evidence="9">
    <location>
        <begin position="29"/>
        <end position="206"/>
    </location>
</feature>
<dbReference type="Pfam" id="PF00560">
    <property type="entry name" value="LRR_1"/>
    <property type="match status" value="2"/>
</dbReference>
<evidence type="ECO:0000256" key="8">
    <source>
        <dbReference type="SAM" id="SignalP"/>
    </source>
</evidence>
<name>A0A8K0MY46_COCNU</name>
<evidence type="ECO:0000256" key="7">
    <source>
        <dbReference type="ARBA" id="ARBA00023136"/>
    </source>
</evidence>
<dbReference type="Proteomes" id="UP000797356">
    <property type="component" value="Chromosome 2"/>
</dbReference>
<dbReference type="Gene3D" id="2.60.120.430">
    <property type="entry name" value="Galactose-binding lectin"/>
    <property type="match status" value="1"/>
</dbReference>
<keyword evidence="6" id="KW-1133">Transmembrane helix</keyword>
<keyword evidence="7" id="KW-0472">Membrane</keyword>
<organism evidence="10 11">
    <name type="scientific">Cocos nucifera</name>
    <name type="common">Coconut palm</name>
    <dbReference type="NCBI Taxonomy" id="13894"/>
    <lineage>
        <taxon>Eukaryota</taxon>
        <taxon>Viridiplantae</taxon>
        <taxon>Streptophyta</taxon>
        <taxon>Embryophyta</taxon>
        <taxon>Tracheophyta</taxon>
        <taxon>Spermatophyta</taxon>
        <taxon>Magnoliopsida</taxon>
        <taxon>Liliopsida</taxon>
        <taxon>Arecaceae</taxon>
        <taxon>Arecoideae</taxon>
        <taxon>Cocoseae</taxon>
        <taxon>Attaleinae</taxon>
        <taxon>Cocos</taxon>
    </lineage>
</organism>